<keyword evidence="7" id="KW-0963">Cytoplasm</keyword>
<name>A0AAN6YD57_9PEZI</name>
<dbReference type="GO" id="GO:0005737">
    <property type="term" value="C:cytoplasm"/>
    <property type="evidence" value="ECO:0007669"/>
    <property type="project" value="UniProtKB-SubCell"/>
</dbReference>
<dbReference type="GO" id="GO:0003941">
    <property type="term" value="F:L-serine ammonia-lyase activity"/>
    <property type="evidence" value="ECO:0007669"/>
    <property type="project" value="UniProtKB-EC"/>
</dbReference>
<dbReference type="GO" id="GO:0030170">
    <property type="term" value="F:pyridoxal phosphate binding"/>
    <property type="evidence" value="ECO:0007669"/>
    <property type="project" value="InterPro"/>
</dbReference>
<protein>
    <recommendedName>
        <fullName evidence="5">L-serine ammonia-lyase</fullName>
        <ecNumber evidence="5">4.3.1.17</ecNumber>
    </recommendedName>
</protein>
<dbReference type="EMBL" id="MU858062">
    <property type="protein sequence ID" value="KAK4217113.1"/>
    <property type="molecule type" value="Genomic_DNA"/>
</dbReference>
<keyword evidence="9" id="KW-0456">Lyase</keyword>
<dbReference type="FunFam" id="3.40.50.1100:FF:000040">
    <property type="entry name" value="L-serine dehydratase, putative"/>
    <property type="match status" value="1"/>
</dbReference>
<dbReference type="PANTHER" id="PTHR48078">
    <property type="entry name" value="THREONINE DEHYDRATASE, MITOCHONDRIAL-RELATED"/>
    <property type="match status" value="1"/>
</dbReference>
<dbReference type="Gene3D" id="3.40.50.1100">
    <property type="match status" value="2"/>
</dbReference>
<dbReference type="PROSITE" id="PS00165">
    <property type="entry name" value="DEHYDRATASE_SER_THR"/>
    <property type="match status" value="1"/>
</dbReference>
<evidence type="ECO:0000256" key="4">
    <source>
        <dbReference type="ARBA" id="ARBA00010869"/>
    </source>
</evidence>
<keyword evidence="6" id="KW-0312">Gluconeogenesis</keyword>
<sequence>MGSQGPSPNSNNADLPQPWIETPLIPSVPLSRIAGCNIFLKLENLQPSGSFKSRGIGNMMLLVASSSPEDSKKEIHFYCSSEGNAGLACATTAATLNKKATIVLPVTASPVVIEKLVALGAEVIKAGTNWPEADAHLRNVCLGQSHDSQVQAIYVPPFDHADIWSGAATLVDEIATQLPAVLKKSPHEVILDDDQERQQPVIDAIVCNVGGGGLLNGVMEGLERRKIPLVGHDGLPTKVLALETIGADSLNVSVKRGTHSTLPGITSIAKSLGATRVSRRTWEWAEKYSALGGGGAQDEEKKLISATVTDGEAALACVKFADDARMLIEVSCGATIATVYNGDLRKYLGGKDTSDEEWRKRNVVLVVCGGNNTNLETMERYREEYAGAFDKSVAVVNGSGKG</sequence>
<comment type="caution">
    <text evidence="12">The sequence shown here is derived from an EMBL/GenBank/DDBJ whole genome shotgun (WGS) entry which is preliminary data.</text>
</comment>
<dbReference type="AlphaFoldDB" id="A0AAN6YD57"/>
<feature type="domain" description="Tryptophan synthase beta chain-like PALP" evidence="11">
    <location>
        <begin position="20"/>
        <end position="369"/>
    </location>
</feature>
<evidence type="ECO:0000256" key="1">
    <source>
        <dbReference type="ARBA" id="ARBA00001933"/>
    </source>
</evidence>
<comment type="similarity">
    <text evidence="4">Belongs to the serine/threonine dehydratase family.</text>
</comment>
<dbReference type="EC" id="4.3.1.17" evidence="5"/>
<dbReference type="GO" id="GO:0006565">
    <property type="term" value="P:L-serine catabolic process"/>
    <property type="evidence" value="ECO:0007669"/>
    <property type="project" value="TreeGrafter"/>
</dbReference>
<dbReference type="PANTHER" id="PTHR48078:SF2">
    <property type="entry name" value="CATABOLIC L-SERINE_THREONINE DEHYDRATASE"/>
    <property type="match status" value="1"/>
</dbReference>
<comment type="pathway">
    <text evidence="3">Carbohydrate biosynthesis; gluconeogenesis.</text>
</comment>
<evidence type="ECO:0000256" key="5">
    <source>
        <dbReference type="ARBA" id="ARBA00012093"/>
    </source>
</evidence>
<evidence type="ECO:0000256" key="9">
    <source>
        <dbReference type="ARBA" id="ARBA00023239"/>
    </source>
</evidence>
<comment type="subcellular location">
    <subcellularLocation>
        <location evidence="2">Cytoplasm</location>
    </subcellularLocation>
</comment>
<organism evidence="12 13">
    <name type="scientific">Rhypophila decipiens</name>
    <dbReference type="NCBI Taxonomy" id="261697"/>
    <lineage>
        <taxon>Eukaryota</taxon>
        <taxon>Fungi</taxon>
        <taxon>Dikarya</taxon>
        <taxon>Ascomycota</taxon>
        <taxon>Pezizomycotina</taxon>
        <taxon>Sordariomycetes</taxon>
        <taxon>Sordariomycetidae</taxon>
        <taxon>Sordariales</taxon>
        <taxon>Naviculisporaceae</taxon>
        <taxon>Rhypophila</taxon>
    </lineage>
</organism>
<dbReference type="GO" id="GO:0006567">
    <property type="term" value="P:L-threonine catabolic process"/>
    <property type="evidence" value="ECO:0007669"/>
    <property type="project" value="TreeGrafter"/>
</dbReference>
<dbReference type="Pfam" id="PF00291">
    <property type="entry name" value="PALP"/>
    <property type="match status" value="1"/>
</dbReference>
<evidence type="ECO:0000313" key="12">
    <source>
        <dbReference type="EMBL" id="KAK4217113.1"/>
    </source>
</evidence>
<evidence type="ECO:0000256" key="6">
    <source>
        <dbReference type="ARBA" id="ARBA00022432"/>
    </source>
</evidence>
<proteinExistence type="inferred from homology"/>
<dbReference type="GO" id="GO:0004794">
    <property type="term" value="F:threonine deaminase activity"/>
    <property type="evidence" value="ECO:0007669"/>
    <property type="project" value="TreeGrafter"/>
</dbReference>
<dbReference type="SUPFAM" id="SSF53686">
    <property type="entry name" value="Tryptophan synthase beta subunit-like PLP-dependent enzymes"/>
    <property type="match status" value="1"/>
</dbReference>
<evidence type="ECO:0000256" key="10">
    <source>
        <dbReference type="ARBA" id="ARBA00049406"/>
    </source>
</evidence>
<dbReference type="InterPro" id="IPR001926">
    <property type="entry name" value="TrpB-like_PALP"/>
</dbReference>
<evidence type="ECO:0000256" key="7">
    <source>
        <dbReference type="ARBA" id="ARBA00022490"/>
    </source>
</evidence>
<dbReference type="InterPro" id="IPR036052">
    <property type="entry name" value="TrpB-like_PALP_sf"/>
</dbReference>
<keyword evidence="8" id="KW-0663">Pyridoxal phosphate</keyword>
<comment type="catalytic activity">
    <reaction evidence="10">
        <text>L-serine = pyruvate + NH4(+)</text>
        <dbReference type="Rhea" id="RHEA:19169"/>
        <dbReference type="ChEBI" id="CHEBI:15361"/>
        <dbReference type="ChEBI" id="CHEBI:28938"/>
        <dbReference type="ChEBI" id="CHEBI:33384"/>
        <dbReference type="EC" id="4.3.1.17"/>
    </reaction>
</comment>
<dbReference type="GO" id="GO:0006094">
    <property type="term" value="P:gluconeogenesis"/>
    <property type="evidence" value="ECO:0007669"/>
    <property type="project" value="UniProtKB-KW"/>
</dbReference>
<gene>
    <name evidence="12" type="ORF">QBC37DRAFT_62207</name>
</gene>
<dbReference type="InterPro" id="IPR050147">
    <property type="entry name" value="Ser/Thr_Dehydratase"/>
</dbReference>
<accession>A0AAN6YD57</accession>
<evidence type="ECO:0000313" key="13">
    <source>
        <dbReference type="Proteomes" id="UP001301769"/>
    </source>
</evidence>
<reference evidence="12" key="2">
    <citation type="submission" date="2023-05" db="EMBL/GenBank/DDBJ databases">
        <authorList>
            <consortium name="Lawrence Berkeley National Laboratory"/>
            <person name="Steindorff A."/>
            <person name="Hensen N."/>
            <person name="Bonometti L."/>
            <person name="Westerberg I."/>
            <person name="Brannstrom I.O."/>
            <person name="Guillou S."/>
            <person name="Cros-Aarteil S."/>
            <person name="Calhoun S."/>
            <person name="Haridas S."/>
            <person name="Kuo A."/>
            <person name="Mondo S."/>
            <person name="Pangilinan J."/>
            <person name="Riley R."/>
            <person name="Labutti K."/>
            <person name="Andreopoulos B."/>
            <person name="Lipzen A."/>
            <person name="Chen C."/>
            <person name="Yanf M."/>
            <person name="Daum C."/>
            <person name="Ng V."/>
            <person name="Clum A."/>
            <person name="Ohm R."/>
            <person name="Martin F."/>
            <person name="Silar P."/>
            <person name="Natvig D."/>
            <person name="Lalanne C."/>
            <person name="Gautier V."/>
            <person name="Ament-Velasquez S.L."/>
            <person name="Kruys A."/>
            <person name="Hutchinson M.I."/>
            <person name="Powell A.J."/>
            <person name="Barry K."/>
            <person name="Miller A.N."/>
            <person name="Grigoriev I.V."/>
            <person name="Debuchy R."/>
            <person name="Gladieux P."/>
            <person name="Thoren M.H."/>
            <person name="Johannesson H."/>
        </authorList>
    </citation>
    <scope>NUCLEOTIDE SEQUENCE</scope>
    <source>
        <strain evidence="12">PSN293</strain>
    </source>
</reference>
<dbReference type="InterPro" id="IPR000634">
    <property type="entry name" value="Ser/Thr_deHydtase_PyrdxlP-BS"/>
</dbReference>
<reference evidence="12" key="1">
    <citation type="journal article" date="2023" name="Mol. Phylogenet. Evol.">
        <title>Genome-scale phylogeny and comparative genomics of the fungal order Sordariales.</title>
        <authorList>
            <person name="Hensen N."/>
            <person name="Bonometti L."/>
            <person name="Westerberg I."/>
            <person name="Brannstrom I.O."/>
            <person name="Guillou S."/>
            <person name="Cros-Aarteil S."/>
            <person name="Calhoun S."/>
            <person name="Haridas S."/>
            <person name="Kuo A."/>
            <person name="Mondo S."/>
            <person name="Pangilinan J."/>
            <person name="Riley R."/>
            <person name="LaButti K."/>
            <person name="Andreopoulos B."/>
            <person name="Lipzen A."/>
            <person name="Chen C."/>
            <person name="Yan M."/>
            <person name="Daum C."/>
            <person name="Ng V."/>
            <person name="Clum A."/>
            <person name="Steindorff A."/>
            <person name="Ohm R.A."/>
            <person name="Martin F."/>
            <person name="Silar P."/>
            <person name="Natvig D.O."/>
            <person name="Lalanne C."/>
            <person name="Gautier V."/>
            <person name="Ament-Velasquez S.L."/>
            <person name="Kruys A."/>
            <person name="Hutchinson M.I."/>
            <person name="Powell A.J."/>
            <person name="Barry K."/>
            <person name="Miller A.N."/>
            <person name="Grigoriev I.V."/>
            <person name="Debuchy R."/>
            <person name="Gladieux P."/>
            <person name="Hiltunen Thoren M."/>
            <person name="Johannesson H."/>
        </authorList>
    </citation>
    <scope>NUCLEOTIDE SEQUENCE</scope>
    <source>
        <strain evidence="12">PSN293</strain>
    </source>
</reference>
<comment type="cofactor">
    <cofactor evidence="1">
        <name>pyridoxal 5'-phosphate</name>
        <dbReference type="ChEBI" id="CHEBI:597326"/>
    </cofactor>
</comment>
<keyword evidence="13" id="KW-1185">Reference proteome</keyword>
<evidence type="ECO:0000256" key="2">
    <source>
        <dbReference type="ARBA" id="ARBA00004496"/>
    </source>
</evidence>
<evidence type="ECO:0000256" key="3">
    <source>
        <dbReference type="ARBA" id="ARBA00004742"/>
    </source>
</evidence>
<dbReference type="GO" id="GO:0009097">
    <property type="term" value="P:isoleucine biosynthetic process"/>
    <property type="evidence" value="ECO:0007669"/>
    <property type="project" value="TreeGrafter"/>
</dbReference>
<dbReference type="Proteomes" id="UP001301769">
    <property type="component" value="Unassembled WGS sequence"/>
</dbReference>
<evidence type="ECO:0000259" key="11">
    <source>
        <dbReference type="Pfam" id="PF00291"/>
    </source>
</evidence>
<evidence type="ECO:0000256" key="8">
    <source>
        <dbReference type="ARBA" id="ARBA00022898"/>
    </source>
</evidence>